<organism evidence="4 5">
    <name type="scientific">Coemansia spiralis</name>
    <dbReference type="NCBI Taxonomy" id="417178"/>
    <lineage>
        <taxon>Eukaryota</taxon>
        <taxon>Fungi</taxon>
        <taxon>Fungi incertae sedis</taxon>
        <taxon>Zoopagomycota</taxon>
        <taxon>Kickxellomycotina</taxon>
        <taxon>Kickxellomycetes</taxon>
        <taxon>Kickxellales</taxon>
        <taxon>Kickxellaceae</taxon>
        <taxon>Coemansia</taxon>
    </lineage>
</organism>
<dbReference type="Pfam" id="PF24320">
    <property type="entry name" value="DUF7492"/>
    <property type="match status" value="1"/>
</dbReference>
<dbReference type="AlphaFoldDB" id="A0A9W8GM90"/>
<gene>
    <name evidence="4" type="ORF">IWW39_002896</name>
</gene>
<protein>
    <recommendedName>
        <fullName evidence="3">DUF7492 domain-containing protein</fullName>
    </recommendedName>
</protein>
<dbReference type="Proteomes" id="UP001151516">
    <property type="component" value="Unassembled WGS sequence"/>
</dbReference>
<keyword evidence="2" id="KW-0732">Signal</keyword>
<feature type="compositionally biased region" description="Pro residues" evidence="1">
    <location>
        <begin position="249"/>
        <end position="272"/>
    </location>
</feature>
<feature type="signal peptide" evidence="2">
    <location>
        <begin position="1"/>
        <end position="20"/>
    </location>
</feature>
<reference evidence="4" key="1">
    <citation type="submission" date="2022-07" db="EMBL/GenBank/DDBJ databases">
        <title>Phylogenomic reconstructions and comparative analyses of Kickxellomycotina fungi.</title>
        <authorList>
            <person name="Reynolds N.K."/>
            <person name="Stajich J.E."/>
            <person name="Barry K."/>
            <person name="Grigoriev I.V."/>
            <person name="Crous P."/>
            <person name="Smith M.E."/>
        </authorList>
    </citation>
    <scope>NUCLEOTIDE SEQUENCE</scope>
    <source>
        <strain evidence="4">CBS 109367</strain>
    </source>
</reference>
<feature type="region of interest" description="Disordered" evidence="1">
    <location>
        <begin position="242"/>
        <end position="310"/>
    </location>
</feature>
<sequence>MLGKFSSLVFALAASSSVLAHSWVDCVKYDPVNQLCLGYPRGYPGRQNVDINTLYTYMFEASPASQPMCSPQQQTTMNYAKEFPLAVAQPGETIYTTWQQNGHLDNAKPTKIEVYYYADHNKEFTDVSQRKEAKVAGTMDFATDGNCYIPGYPNTVCVGSWTVPKDLAPGQIYHFVWFWYFNANPAGQWYSTCFDVQVNSVSHVVKTIDMPAVLAKGNPNINYVWGVNDAVRGLLSNTTSLANQKGEVPPQPPVQPPPQPPVQPPPPPPVPRAPETTTTTTTTSSTTTTATTPTSATTPVIKCIPRPTSK</sequence>
<evidence type="ECO:0000313" key="4">
    <source>
        <dbReference type="EMBL" id="KAJ2687482.1"/>
    </source>
</evidence>
<keyword evidence="5" id="KW-1185">Reference proteome</keyword>
<dbReference type="PANTHER" id="PTHR35559:SF1">
    <property type="entry name" value="CHITIN-BINDING TYPE-4 DOMAIN-CONTAINING PROTEIN"/>
    <property type="match status" value="1"/>
</dbReference>
<evidence type="ECO:0000256" key="1">
    <source>
        <dbReference type="SAM" id="MobiDB-lite"/>
    </source>
</evidence>
<name>A0A9W8GM90_9FUNG</name>
<comment type="caution">
    <text evidence="4">The sequence shown here is derived from an EMBL/GenBank/DDBJ whole genome shotgun (WGS) entry which is preliminary data.</text>
</comment>
<dbReference type="EMBL" id="JANBTX010000071">
    <property type="protein sequence ID" value="KAJ2687482.1"/>
    <property type="molecule type" value="Genomic_DNA"/>
</dbReference>
<dbReference type="InterPro" id="IPR055915">
    <property type="entry name" value="DUF7492"/>
</dbReference>
<proteinExistence type="predicted"/>
<feature type="compositionally biased region" description="Low complexity" evidence="1">
    <location>
        <begin position="273"/>
        <end position="299"/>
    </location>
</feature>
<evidence type="ECO:0000256" key="2">
    <source>
        <dbReference type="SAM" id="SignalP"/>
    </source>
</evidence>
<accession>A0A9W8GM90</accession>
<feature type="domain" description="DUF7492" evidence="3">
    <location>
        <begin position="19"/>
        <end position="108"/>
    </location>
</feature>
<dbReference type="OrthoDB" id="64281at2759"/>
<evidence type="ECO:0000259" key="3">
    <source>
        <dbReference type="Pfam" id="PF24320"/>
    </source>
</evidence>
<feature type="chain" id="PRO_5040899014" description="DUF7492 domain-containing protein" evidence="2">
    <location>
        <begin position="21"/>
        <end position="310"/>
    </location>
</feature>
<dbReference type="PANTHER" id="PTHR35559">
    <property type="entry name" value="CHITIN-BINDING TYPE-4 DOMAIN-CONTAINING PROTEIN"/>
    <property type="match status" value="1"/>
</dbReference>
<evidence type="ECO:0000313" key="5">
    <source>
        <dbReference type="Proteomes" id="UP001151516"/>
    </source>
</evidence>